<dbReference type="PANTHER" id="PTHR31302:SF22">
    <property type="entry name" value="PHOSPHOESTERASE"/>
    <property type="match status" value="1"/>
</dbReference>
<feature type="domain" description="Calcineurin-like phosphoesterase" evidence="1">
    <location>
        <begin position="3"/>
        <end position="198"/>
    </location>
</feature>
<dbReference type="InterPro" id="IPR051158">
    <property type="entry name" value="Metallophosphoesterase_sf"/>
</dbReference>
<dbReference type="EMBL" id="FOIM01000025">
    <property type="protein sequence ID" value="SEU02644.1"/>
    <property type="molecule type" value="Genomic_DNA"/>
</dbReference>
<evidence type="ECO:0000313" key="3">
    <source>
        <dbReference type="Proteomes" id="UP000198508"/>
    </source>
</evidence>
<dbReference type="AlphaFoldDB" id="A0A1I0IZ47"/>
<name>A0A1I0IZ47_9FIRM</name>
<reference evidence="3" key="1">
    <citation type="submission" date="2016-10" db="EMBL/GenBank/DDBJ databases">
        <authorList>
            <person name="Varghese N."/>
            <person name="Submissions S."/>
        </authorList>
    </citation>
    <scope>NUCLEOTIDE SEQUENCE [LARGE SCALE GENOMIC DNA]</scope>
    <source>
        <strain evidence="3">NLAE-zl-G277</strain>
    </source>
</reference>
<dbReference type="Pfam" id="PF00149">
    <property type="entry name" value="Metallophos"/>
    <property type="match status" value="1"/>
</dbReference>
<dbReference type="Proteomes" id="UP000198508">
    <property type="component" value="Unassembled WGS sequence"/>
</dbReference>
<dbReference type="PANTHER" id="PTHR31302">
    <property type="entry name" value="TRANSMEMBRANE PROTEIN WITH METALLOPHOSPHOESTERASE DOMAIN-RELATED"/>
    <property type="match status" value="1"/>
</dbReference>
<dbReference type="GO" id="GO:0016787">
    <property type="term" value="F:hydrolase activity"/>
    <property type="evidence" value="ECO:0007669"/>
    <property type="project" value="InterPro"/>
</dbReference>
<evidence type="ECO:0000259" key="1">
    <source>
        <dbReference type="Pfam" id="PF00149"/>
    </source>
</evidence>
<gene>
    <name evidence="2" type="ORF">SAMN05216313_12513</name>
</gene>
<dbReference type="InterPro" id="IPR014578">
    <property type="entry name" value="Pesterase_CT488"/>
</dbReference>
<dbReference type="GeneID" id="93277498"/>
<dbReference type="InterPro" id="IPR004843">
    <property type="entry name" value="Calcineurin-like_PHP"/>
</dbReference>
<protein>
    <recommendedName>
        <fullName evidence="1">Calcineurin-like phosphoesterase domain-containing protein</fullName>
    </recommendedName>
</protein>
<accession>A0A1I0IZ47</accession>
<dbReference type="Gene3D" id="3.60.21.10">
    <property type="match status" value="1"/>
</dbReference>
<dbReference type="SUPFAM" id="SSF56300">
    <property type="entry name" value="Metallo-dependent phosphatases"/>
    <property type="match status" value="1"/>
</dbReference>
<evidence type="ECO:0000313" key="2">
    <source>
        <dbReference type="EMBL" id="SEU02644.1"/>
    </source>
</evidence>
<sequence>MALYAIGDLHLSFTVNKPMEVFGAEWKNHVARIEKHWKKRVAPEDTVVVTGDHSWGRNLEECAADLEFIAALPGKKILLRGNHDMFWDAKKTYRLNEQYAGRLCFLQNNFYAYEDCALVGTKGYCDEGRDTPEHFEKLVNRELERLHMSFEMAAAEGFQRFIMFLHYPPTSIGEMESGFTRMAEEYGAEQVVYSHCHGQARYQDSLMGEVEGVEYRLVSSDYLKFRPERILD</sequence>
<proteinExistence type="predicted"/>
<keyword evidence="3" id="KW-1185">Reference proteome</keyword>
<dbReference type="InterPro" id="IPR029052">
    <property type="entry name" value="Metallo-depent_PP-like"/>
</dbReference>
<organism evidence="2 3">
    <name type="scientific">Enterocloster lavalensis</name>
    <dbReference type="NCBI Taxonomy" id="460384"/>
    <lineage>
        <taxon>Bacteria</taxon>
        <taxon>Bacillati</taxon>
        <taxon>Bacillota</taxon>
        <taxon>Clostridia</taxon>
        <taxon>Lachnospirales</taxon>
        <taxon>Lachnospiraceae</taxon>
        <taxon>Enterocloster</taxon>
    </lineage>
</organism>
<dbReference type="RefSeq" id="WP_092368004.1">
    <property type="nucleotide sequence ID" value="NZ_FOIM01000025.1"/>
</dbReference>
<dbReference type="PIRSF" id="PIRSF033094">
    <property type="entry name" value="Pesterase_CT488"/>
    <property type="match status" value="1"/>
</dbReference>
<dbReference type="STRING" id="460384.SAMN05216313_12513"/>